<protein>
    <recommendedName>
        <fullName evidence="3">Rho-GAP domain-containing protein</fullName>
    </recommendedName>
</protein>
<dbReference type="AlphaFoldDB" id="A0A0T6B222"/>
<evidence type="ECO:0000313" key="2">
    <source>
        <dbReference type="Proteomes" id="UP000051574"/>
    </source>
</evidence>
<comment type="caution">
    <text evidence="1">The sequence shown here is derived from an EMBL/GenBank/DDBJ whole genome shotgun (WGS) entry which is preliminary data.</text>
</comment>
<dbReference type="Proteomes" id="UP000051574">
    <property type="component" value="Unassembled WGS sequence"/>
</dbReference>
<organism evidence="1 2">
    <name type="scientific">Oryctes borbonicus</name>
    <dbReference type="NCBI Taxonomy" id="1629725"/>
    <lineage>
        <taxon>Eukaryota</taxon>
        <taxon>Metazoa</taxon>
        <taxon>Ecdysozoa</taxon>
        <taxon>Arthropoda</taxon>
        <taxon>Hexapoda</taxon>
        <taxon>Insecta</taxon>
        <taxon>Pterygota</taxon>
        <taxon>Neoptera</taxon>
        <taxon>Endopterygota</taxon>
        <taxon>Coleoptera</taxon>
        <taxon>Polyphaga</taxon>
        <taxon>Scarabaeiformia</taxon>
        <taxon>Scarabaeidae</taxon>
        <taxon>Dynastinae</taxon>
        <taxon>Oryctes</taxon>
    </lineage>
</organism>
<gene>
    <name evidence="1" type="ORF">AMK59_6009</name>
</gene>
<name>A0A0T6B222_9SCAR</name>
<evidence type="ECO:0000313" key="1">
    <source>
        <dbReference type="EMBL" id="KRT81369.1"/>
    </source>
</evidence>
<dbReference type="OrthoDB" id="8123889at2759"/>
<reference evidence="1 2" key="1">
    <citation type="submission" date="2015-09" db="EMBL/GenBank/DDBJ databases">
        <title>Draft genome of the scarab beetle Oryctes borbonicus.</title>
        <authorList>
            <person name="Meyer J.M."/>
            <person name="Markov G.V."/>
            <person name="Baskaran P."/>
            <person name="Herrmann M."/>
            <person name="Sommer R.J."/>
            <person name="Roedelsperger C."/>
        </authorList>
    </citation>
    <scope>NUCLEOTIDE SEQUENCE [LARGE SCALE GENOMIC DNA]</scope>
    <source>
        <strain evidence="1">OB123</strain>
        <tissue evidence="1">Whole animal</tissue>
    </source>
</reference>
<proteinExistence type="predicted"/>
<dbReference type="EMBL" id="LJIG01016182">
    <property type="protein sequence ID" value="KRT81369.1"/>
    <property type="molecule type" value="Genomic_DNA"/>
</dbReference>
<evidence type="ECO:0008006" key="3">
    <source>
        <dbReference type="Google" id="ProtNLM"/>
    </source>
</evidence>
<feature type="non-terminal residue" evidence="1">
    <location>
        <position position="171"/>
    </location>
</feature>
<sequence>MTVNCYCTSNNIRRTRLPFGVPLDDIFPCNDIHPYLKIVFSKAYHDITLNKYSVEEVTSKRQGTIAERLLLKEIIASCKPMPSAVPPGILLWILRHFIGLLPLPLLPEYTNGQHFSWRRLAQFCKRSFMRYATVEVNNRLLICKLAQELARLPPANLLLLSVMLDFIRALS</sequence>
<accession>A0A0T6B222</accession>
<keyword evidence="2" id="KW-1185">Reference proteome</keyword>